<dbReference type="PANTHER" id="PTHR23138:SF87">
    <property type="entry name" value="E3 SUMO-PROTEIN LIGASE RANBP2"/>
    <property type="match status" value="1"/>
</dbReference>
<feature type="domain" description="RanBD1" evidence="2">
    <location>
        <begin position="98"/>
        <end position="240"/>
    </location>
</feature>
<name>A0A8J2T1Z3_9STRA</name>
<proteinExistence type="predicted"/>
<dbReference type="InterPro" id="IPR011993">
    <property type="entry name" value="PH-like_dom_sf"/>
</dbReference>
<dbReference type="InterPro" id="IPR000156">
    <property type="entry name" value="Ran_bind_dom"/>
</dbReference>
<dbReference type="SMART" id="SM00160">
    <property type="entry name" value="RanBD"/>
    <property type="match status" value="1"/>
</dbReference>
<dbReference type="GO" id="GO:0006913">
    <property type="term" value="P:nucleocytoplasmic transport"/>
    <property type="evidence" value="ECO:0007669"/>
    <property type="project" value="InterPro"/>
</dbReference>
<reference evidence="3" key="1">
    <citation type="submission" date="2021-11" db="EMBL/GenBank/DDBJ databases">
        <authorList>
            <consortium name="Genoscope - CEA"/>
            <person name="William W."/>
        </authorList>
    </citation>
    <scope>NUCLEOTIDE SEQUENCE</scope>
</reference>
<dbReference type="SUPFAM" id="SSF50729">
    <property type="entry name" value="PH domain-like"/>
    <property type="match status" value="1"/>
</dbReference>
<accession>A0A8J2T1Z3</accession>
<evidence type="ECO:0000259" key="2">
    <source>
        <dbReference type="PROSITE" id="PS50196"/>
    </source>
</evidence>
<dbReference type="GO" id="GO:0005643">
    <property type="term" value="C:nuclear pore"/>
    <property type="evidence" value="ECO:0007669"/>
    <property type="project" value="TreeGrafter"/>
</dbReference>
<evidence type="ECO:0000313" key="3">
    <source>
        <dbReference type="EMBL" id="CAH0379751.1"/>
    </source>
</evidence>
<evidence type="ECO:0000256" key="1">
    <source>
        <dbReference type="SAM" id="MobiDB-lite"/>
    </source>
</evidence>
<feature type="region of interest" description="Disordered" evidence="1">
    <location>
        <begin position="35"/>
        <end position="76"/>
    </location>
</feature>
<organism evidence="3 4">
    <name type="scientific">Pelagomonas calceolata</name>
    <dbReference type="NCBI Taxonomy" id="35677"/>
    <lineage>
        <taxon>Eukaryota</taxon>
        <taxon>Sar</taxon>
        <taxon>Stramenopiles</taxon>
        <taxon>Ochrophyta</taxon>
        <taxon>Pelagophyceae</taxon>
        <taxon>Pelagomonadales</taxon>
        <taxon>Pelagomonadaceae</taxon>
        <taxon>Pelagomonas</taxon>
    </lineage>
</organism>
<dbReference type="OrthoDB" id="2357150at2759"/>
<dbReference type="PROSITE" id="PS50196">
    <property type="entry name" value="RANBD1"/>
    <property type="match status" value="1"/>
</dbReference>
<dbReference type="AlphaFoldDB" id="A0A8J2T1Z3"/>
<dbReference type="Gene3D" id="2.30.29.30">
    <property type="entry name" value="Pleckstrin-homology domain (PH domain)/Phosphotyrosine-binding domain (PTB)"/>
    <property type="match status" value="1"/>
</dbReference>
<sequence length="272" mass="29938">MAEQVKAADAPAPALSFGNFADKVASPSGGFNFKAPEFNTGNQGLFGAPTKFGETDKKEGDKKEDEVERRVETSRRRADARNLISAQANPEAQESTAEFTPVVQLDEVEVKTHEEDEDVDFKIRAKLFRFSETLLNKGSGKKEWIERGVGEVKILKHRENSMVRVLMRQEKTMKIICNHVVDPRIELEPNVGSDRSWVWSAWDFSSGELEDTIFAIRFGNSDGAKEYKAAFEKAKSHMKALKDGADGEANAEADAAADALAGLSAGADKEKP</sequence>
<evidence type="ECO:0000313" key="4">
    <source>
        <dbReference type="Proteomes" id="UP000789595"/>
    </source>
</evidence>
<dbReference type="PANTHER" id="PTHR23138">
    <property type="entry name" value="RAN BINDING PROTEIN"/>
    <property type="match status" value="1"/>
</dbReference>
<feature type="region of interest" description="Disordered" evidence="1">
    <location>
        <begin position="1"/>
        <end position="21"/>
    </location>
</feature>
<dbReference type="Pfam" id="PF00638">
    <property type="entry name" value="Ran_BP1"/>
    <property type="match status" value="1"/>
</dbReference>
<keyword evidence="4" id="KW-1185">Reference proteome</keyword>
<dbReference type="Proteomes" id="UP000789595">
    <property type="component" value="Unassembled WGS sequence"/>
</dbReference>
<comment type="caution">
    <text evidence="3">The sequence shown here is derived from an EMBL/GenBank/DDBJ whole genome shotgun (WGS) entry which is preliminary data.</text>
</comment>
<dbReference type="EMBL" id="CAKKNE010000006">
    <property type="protein sequence ID" value="CAH0379751.1"/>
    <property type="molecule type" value="Genomic_DNA"/>
</dbReference>
<dbReference type="InterPro" id="IPR045255">
    <property type="entry name" value="RanBP1-like"/>
</dbReference>
<dbReference type="GO" id="GO:0005096">
    <property type="term" value="F:GTPase activator activity"/>
    <property type="evidence" value="ECO:0007669"/>
    <property type="project" value="TreeGrafter"/>
</dbReference>
<dbReference type="CDD" id="cd13179">
    <property type="entry name" value="RanBD_RanBP1"/>
    <property type="match status" value="1"/>
</dbReference>
<protein>
    <recommendedName>
        <fullName evidence="2">RanBD1 domain-containing protein</fullName>
    </recommendedName>
</protein>
<gene>
    <name evidence="3" type="ORF">PECAL_6P13880</name>
</gene>
<dbReference type="GO" id="GO:0005737">
    <property type="term" value="C:cytoplasm"/>
    <property type="evidence" value="ECO:0007669"/>
    <property type="project" value="TreeGrafter"/>
</dbReference>
<feature type="compositionally biased region" description="Basic and acidic residues" evidence="1">
    <location>
        <begin position="53"/>
        <end position="76"/>
    </location>
</feature>
<dbReference type="FunFam" id="2.30.29.30:FF:000312">
    <property type="entry name" value="Ran binding protein 1"/>
    <property type="match status" value="1"/>
</dbReference>
<dbReference type="InterPro" id="IPR045256">
    <property type="entry name" value="RanBP1_RanBD"/>
</dbReference>